<gene>
    <name evidence="3" type="ORF">PGLA1383_LOCUS5950</name>
</gene>
<comment type="caution">
    <text evidence="3">The sequence shown here is derived from an EMBL/GenBank/DDBJ whole genome shotgun (WGS) entry which is preliminary data.</text>
</comment>
<evidence type="ECO:0000313" key="4">
    <source>
        <dbReference type="Proteomes" id="UP000654075"/>
    </source>
</evidence>
<evidence type="ECO:0000313" key="3">
    <source>
        <dbReference type="EMBL" id="CAE8587108.1"/>
    </source>
</evidence>
<sequence length="284" mass="29946">MYAGCWLDLGRTDAAAMWHLVLRRSVACQVPKLWQEAFVALFGAFCGGGVEPSVVTCNVALSRSLAPDAPSLGATLGALGGGASESAAGRWQLPLLHEARSRRIAPNVIIYSAAITALFELLEEMQLSRVTADTVVLNAVLSSCERGRQWQQALALLSSARLGLGPAQPNLVSFNACLSACEKCDQLARALELLREMEGGSGSSSGSRRAPAPDVISYSAVMSAAARAGEWQLALLQLAAMTGRSLAPDVVACNAAISACEKGLQWAWALHLLASMRSSKRPRP</sequence>
<dbReference type="Proteomes" id="UP000654075">
    <property type="component" value="Unassembled WGS sequence"/>
</dbReference>
<dbReference type="Pfam" id="PF01535">
    <property type="entry name" value="PPR"/>
    <property type="match status" value="1"/>
</dbReference>
<dbReference type="Pfam" id="PF13812">
    <property type="entry name" value="PPR_3"/>
    <property type="match status" value="1"/>
</dbReference>
<name>A0A813DEQ2_POLGL</name>
<dbReference type="InterPro" id="IPR011990">
    <property type="entry name" value="TPR-like_helical_dom_sf"/>
</dbReference>
<evidence type="ECO:0000256" key="1">
    <source>
        <dbReference type="ARBA" id="ARBA00022737"/>
    </source>
</evidence>
<dbReference type="PROSITE" id="PS51375">
    <property type="entry name" value="PPR"/>
    <property type="match status" value="1"/>
</dbReference>
<organism evidence="3 4">
    <name type="scientific">Polarella glacialis</name>
    <name type="common">Dinoflagellate</name>
    <dbReference type="NCBI Taxonomy" id="89957"/>
    <lineage>
        <taxon>Eukaryota</taxon>
        <taxon>Sar</taxon>
        <taxon>Alveolata</taxon>
        <taxon>Dinophyceae</taxon>
        <taxon>Suessiales</taxon>
        <taxon>Suessiaceae</taxon>
        <taxon>Polarella</taxon>
    </lineage>
</organism>
<feature type="repeat" description="PPR" evidence="2">
    <location>
        <begin position="214"/>
        <end position="248"/>
    </location>
</feature>
<keyword evidence="1" id="KW-0677">Repeat</keyword>
<dbReference type="PANTHER" id="PTHR47936:SF1">
    <property type="entry name" value="PENTATRICOPEPTIDE REPEAT-CONTAINING PROTEIN GUN1, CHLOROPLASTIC"/>
    <property type="match status" value="1"/>
</dbReference>
<dbReference type="AlphaFoldDB" id="A0A813DEQ2"/>
<keyword evidence="4" id="KW-1185">Reference proteome</keyword>
<feature type="non-terminal residue" evidence="3">
    <location>
        <position position="1"/>
    </location>
</feature>
<dbReference type="EMBL" id="CAJNNV010002399">
    <property type="protein sequence ID" value="CAE8587108.1"/>
    <property type="molecule type" value="Genomic_DNA"/>
</dbReference>
<proteinExistence type="predicted"/>
<dbReference type="InterPro" id="IPR002885">
    <property type="entry name" value="PPR_rpt"/>
</dbReference>
<protein>
    <recommendedName>
        <fullName evidence="5">Pentatricopeptide repeat-containing protein, chloroplastic</fullName>
    </recommendedName>
</protein>
<dbReference type="Gene3D" id="1.25.40.10">
    <property type="entry name" value="Tetratricopeptide repeat domain"/>
    <property type="match status" value="1"/>
</dbReference>
<dbReference type="OrthoDB" id="185373at2759"/>
<evidence type="ECO:0000256" key="2">
    <source>
        <dbReference type="PROSITE-ProRule" id="PRU00708"/>
    </source>
</evidence>
<accession>A0A813DEQ2</accession>
<reference evidence="3" key="1">
    <citation type="submission" date="2021-02" db="EMBL/GenBank/DDBJ databases">
        <authorList>
            <person name="Dougan E. K."/>
            <person name="Rhodes N."/>
            <person name="Thang M."/>
            <person name="Chan C."/>
        </authorList>
    </citation>
    <scope>NUCLEOTIDE SEQUENCE</scope>
</reference>
<evidence type="ECO:0008006" key="5">
    <source>
        <dbReference type="Google" id="ProtNLM"/>
    </source>
</evidence>
<dbReference type="PANTHER" id="PTHR47936">
    <property type="entry name" value="PPR_LONG DOMAIN-CONTAINING PROTEIN"/>
    <property type="match status" value="1"/>
</dbReference>